<sequence>MSSSPSAQHLAAILPSKAAGAFQVTHRPTPTPGPDDLLIQVKSIALNPIDYYQRDYGFGPLDHYPTVLGSDIGGTVISAGASVPSDAPQPGTRVAAFAPCFFTKGLPDYGAFQTRVLVPAANVVPLPPKMSFNKAALLPMAVITTWSGWYSIGLPRDTAYTAADKKGMLVWGGASSIGSTAVQVAKSMGFSVYVTASEKHGEYLKGLGASQVFDYKSEDVVEKIVKAAKADGVTIQAGYDAVGQVKSCLDVLKEFKGEGTLKLATTVPPTEDTPKEEGVEVKFVAGPEDEEERTEHFHFVFGVWLKEKLEKGEIVPSPKILVLEGGLESIDKGLNELKKGVSGVKLVLEV</sequence>
<dbReference type="CDD" id="cd08249">
    <property type="entry name" value="enoyl_reductase_like"/>
    <property type="match status" value="1"/>
</dbReference>
<dbReference type="Gene3D" id="3.90.180.10">
    <property type="entry name" value="Medium-chain alcohol dehydrogenases, catalytic domain"/>
    <property type="match status" value="1"/>
</dbReference>
<proteinExistence type="inferred from homology"/>
<dbReference type="InterPro" id="IPR013149">
    <property type="entry name" value="ADH-like_C"/>
</dbReference>
<dbReference type="GO" id="GO:0016651">
    <property type="term" value="F:oxidoreductase activity, acting on NAD(P)H"/>
    <property type="evidence" value="ECO:0007669"/>
    <property type="project" value="InterPro"/>
</dbReference>
<dbReference type="EMBL" id="CAJPDR010000226">
    <property type="protein sequence ID" value="CAF9927304.1"/>
    <property type="molecule type" value="Genomic_DNA"/>
</dbReference>
<dbReference type="SUPFAM" id="SSF50129">
    <property type="entry name" value="GroES-like"/>
    <property type="match status" value="1"/>
</dbReference>
<dbReference type="Pfam" id="PF08240">
    <property type="entry name" value="ADH_N"/>
    <property type="match status" value="1"/>
</dbReference>
<dbReference type="SUPFAM" id="SSF51735">
    <property type="entry name" value="NAD(P)-binding Rossmann-fold domains"/>
    <property type="match status" value="1"/>
</dbReference>
<dbReference type="Gene3D" id="3.40.50.720">
    <property type="entry name" value="NAD(P)-binding Rossmann-like Domain"/>
    <property type="match status" value="1"/>
</dbReference>
<comment type="caution">
    <text evidence="4">The sequence shown here is derived from an EMBL/GenBank/DDBJ whole genome shotgun (WGS) entry which is preliminary data.</text>
</comment>
<dbReference type="SMART" id="SM00829">
    <property type="entry name" value="PKS_ER"/>
    <property type="match status" value="1"/>
</dbReference>
<dbReference type="PANTHER" id="PTHR45348:SF2">
    <property type="entry name" value="ZINC-TYPE ALCOHOL DEHYDROGENASE-LIKE PROTEIN C2E1P3.01"/>
    <property type="match status" value="1"/>
</dbReference>
<comment type="similarity">
    <text evidence="1">Belongs to the zinc-containing alcohol dehydrogenase family.</text>
</comment>
<dbReference type="InterPro" id="IPR011032">
    <property type="entry name" value="GroES-like_sf"/>
</dbReference>
<dbReference type="PANTHER" id="PTHR45348">
    <property type="entry name" value="HYPOTHETICAL OXIDOREDUCTASE (EUROFUNG)"/>
    <property type="match status" value="1"/>
</dbReference>
<evidence type="ECO:0000313" key="5">
    <source>
        <dbReference type="Proteomes" id="UP000664203"/>
    </source>
</evidence>
<dbReference type="InterPro" id="IPR036291">
    <property type="entry name" value="NAD(P)-bd_dom_sf"/>
</dbReference>
<reference evidence="4" key="1">
    <citation type="submission" date="2021-03" db="EMBL/GenBank/DDBJ databases">
        <authorList>
            <person name="Tagirdzhanova G."/>
        </authorList>
    </citation>
    <scope>NUCLEOTIDE SEQUENCE</scope>
</reference>
<keyword evidence="2" id="KW-0560">Oxidoreductase</keyword>
<dbReference type="InterPro" id="IPR020843">
    <property type="entry name" value="ER"/>
</dbReference>
<keyword evidence="5" id="KW-1185">Reference proteome</keyword>
<gene>
    <name evidence="4" type="ORF">ALECFALPRED_003682</name>
</gene>
<evidence type="ECO:0000259" key="3">
    <source>
        <dbReference type="SMART" id="SM00829"/>
    </source>
</evidence>
<accession>A0A8H3FMM0</accession>
<protein>
    <recommendedName>
        <fullName evidence="3">Enoyl reductase (ER) domain-containing protein</fullName>
    </recommendedName>
</protein>
<evidence type="ECO:0000313" key="4">
    <source>
        <dbReference type="EMBL" id="CAF9927304.1"/>
    </source>
</evidence>
<organism evidence="4 5">
    <name type="scientific">Alectoria fallacina</name>
    <dbReference type="NCBI Taxonomy" id="1903189"/>
    <lineage>
        <taxon>Eukaryota</taxon>
        <taxon>Fungi</taxon>
        <taxon>Dikarya</taxon>
        <taxon>Ascomycota</taxon>
        <taxon>Pezizomycotina</taxon>
        <taxon>Lecanoromycetes</taxon>
        <taxon>OSLEUM clade</taxon>
        <taxon>Lecanoromycetidae</taxon>
        <taxon>Lecanorales</taxon>
        <taxon>Lecanorineae</taxon>
        <taxon>Parmeliaceae</taxon>
        <taxon>Alectoria</taxon>
    </lineage>
</organism>
<dbReference type="Pfam" id="PF00107">
    <property type="entry name" value="ADH_zinc_N"/>
    <property type="match status" value="1"/>
</dbReference>
<name>A0A8H3FMM0_9LECA</name>
<dbReference type="OrthoDB" id="10257049at2759"/>
<dbReference type="InterPro" id="IPR013154">
    <property type="entry name" value="ADH-like_N"/>
</dbReference>
<evidence type="ECO:0000256" key="2">
    <source>
        <dbReference type="ARBA" id="ARBA00023002"/>
    </source>
</evidence>
<evidence type="ECO:0000256" key="1">
    <source>
        <dbReference type="ARBA" id="ARBA00008072"/>
    </source>
</evidence>
<dbReference type="AlphaFoldDB" id="A0A8H3FMM0"/>
<feature type="domain" description="Enoyl reductase (ER)" evidence="3">
    <location>
        <begin position="20"/>
        <end position="348"/>
    </location>
</feature>
<dbReference type="InterPro" id="IPR047122">
    <property type="entry name" value="Trans-enoyl_RdTase-like"/>
</dbReference>
<dbReference type="Proteomes" id="UP000664203">
    <property type="component" value="Unassembled WGS sequence"/>
</dbReference>